<dbReference type="PANTHER" id="PTHR30572:SF18">
    <property type="entry name" value="ABC-TYPE MACROLIDE FAMILY EXPORT SYSTEM PERMEASE COMPONENT 2"/>
    <property type="match status" value="1"/>
</dbReference>
<feature type="transmembrane region" description="Helical" evidence="6">
    <location>
        <begin position="673"/>
        <end position="699"/>
    </location>
</feature>
<feature type="transmembrane region" description="Helical" evidence="6">
    <location>
        <begin position="415"/>
        <end position="439"/>
    </location>
</feature>
<feature type="transmembrane region" description="Helical" evidence="6">
    <location>
        <begin position="720"/>
        <end position="744"/>
    </location>
</feature>
<dbReference type="RefSeq" id="WP_089678144.1">
    <property type="nucleotide sequence ID" value="NZ_FNFO01000001.1"/>
</dbReference>
<name>A0A1G8X603_9BACT</name>
<proteinExistence type="predicted"/>
<dbReference type="Pfam" id="PF12704">
    <property type="entry name" value="MacB_PCD"/>
    <property type="match status" value="1"/>
</dbReference>
<feature type="transmembrane region" description="Helical" evidence="6">
    <location>
        <begin position="764"/>
        <end position="785"/>
    </location>
</feature>
<dbReference type="PROSITE" id="PS51257">
    <property type="entry name" value="PROKAR_LIPOPROTEIN"/>
    <property type="match status" value="1"/>
</dbReference>
<dbReference type="InterPro" id="IPR025857">
    <property type="entry name" value="MacB_PCD"/>
</dbReference>
<evidence type="ECO:0000256" key="4">
    <source>
        <dbReference type="ARBA" id="ARBA00022989"/>
    </source>
</evidence>
<evidence type="ECO:0000259" key="8">
    <source>
        <dbReference type="Pfam" id="PF12704"/>
    </source>
</evidence>
<feature type="domain" description="MacB-like periplasmic core" evidence="8">
    <location>
        <begin position="21"/>
        <end position="235"/>
    </location>
</feature>
<dbReference type="InterPro" id="IPR050250">
    <property type="entry name" value="Macrolide_Exporter_MacB"/>
</dbReference>
<keyword evidence="5 6" id="KW-0472">Membrane</keyword>
<reference evidence="9 10" key="1">
    <citation type="submission" date="2016-10" db="EMBL/GenBank/DDBJ databases">
        <authorList>
            <person name="de Groot N.N."/>
        </authorList>
    </citation>
    <scope>NUCLEOTIDE SEQUENCE [LARGE SCALE GENOMIC DNA]</scope>
    <source>
        <strain evidence="9 10">DSM 25186</strain>
    </source>
</reference>
<evidence type="ECO:0000259" key="7">
    <source>
        <dbReference type="Pfam" id="PF02687"/>
    </source>
</evidence>
<accession>A0A1G8X603</accession>
<feature type="transmembrane region" description="Helical" evidence="6">
    <location>
        <begin position="20"/>
        <end position="41"/>
    </location>
</feature>
<keyword evidence="10" id="KW-1185">Reference proteome</keyword>
<evidence type="ECO:0000256" key="6">
    <source>
        <dbReference type="SAM" id="Phobius"/>
    </source>
</evidence>
<dbReference type="STRING" id="1075417.SAMN05421823_101273"/>
<keyword evidence="4 6" id="KW-1133">Transmembrane helix</keyword>
<evidence type="ECO:0000256" key="3">
    <source>
        <dbReference type="ARBA" id="ARBA00022692"/>
    </source>
</evidence>
<feature type="domain" description="ABC3 transporter permease C-terminal" evidence="7">
    <location>
        <begin position="286"/>
        <end position="401"/>
    </location>
</feature>
<evidence type="ECO:0000256" key="2">
    <source>
        <dbReference type="ARBA" id="ARBA00022475"/>
    </source>
</evidence>
<sequence length="799" mass="89457">MLRHYLVAAFRNIRKQKLYAGLNILGLSVGMACALLLGSYVQRELSFDQFHSRADRIFLSYLQNQTDSKVWRGTYTEGKLLLPLAHEIASVERVTQVFPLGRDELAAGDRSVNTPQNILAVDTNFFHVFDFSLTTALPQPLQAPNQILLTDSMARALFGDGDALGQTVVLRNHDYQVAGLVREAPENSHLHFAALISHASLESVGNAFSYYGYGCHYLLARAGTDPDRFAQEISEKITTTMNAGHAESQYSVALLPLRSLHFYQDFDWNPLVRTENRQKVYIFLAVGLLVLLLGCLNFVIIFTARSSLRNLEVGVRKVMGASRAQIVSLYFVEVLLMALAALLLSVLLTDGGVRLFRDLADTPLTIRYFSWNYARLALGVLACIGLLAGLYPALQFSRFQPIQLLEKRFSRGKTGVRDLLIIGQFVISLVMMAATVLMYQQLDFLKRANLGFANAQLVVVTPQRSNRHSTPVNEREKLMTLKDRWTRHPHVVALSRCATYPGAIAKNRYDDYQTVPASDRPSYAIRPIYADLDYLRVLQPEWVQYDSLRAGTSHIVLNQKAVEALSLDDPLTASILNLSDSTTTPVAAIINDFHYTSLKQEVEPLALTLLADADTSWKSTWLQRLIVRLDTRELQTTLASLQDDFALLFPGYTMDVKFVDEQFATLYAAEDRLLHFFLIFSGLAIFVSCLGLFGLTTFLAAQRFREINLRKVLGASGRDIAWLLVHDLSRLFLLANVVAIPLAWFLMQRWLEDFALRIGIGPDAFALAAGMALVLSLGTVSYQLWRATQANPADALRAE</sequence>
<keyword evidence="2" id="KW-1003">Cell membrane</keyword>
<comment type="subcellular location">
    <subcellularLocation>
        <location evidence="1">Cell membrane</location>
        <topology evidence="1">Multi-pass membrane protein</topology>
    </subcellularLocation>
</comment>
<evidence type="ECO:0000256" key="1">
    <source>
        <dbReference type="ARBA" id="ARBA00004651"/>
    </source>
</evidence>
<dbReference type="GO" id="GO:0022857">
    <property type="term" value="F:transmembrane transporter activity"/>
    <property type="evidence" value="ECO:0007669"/>
    <property type="project" value="TreeGrafter"/>
</dbReference>
<evidence type="ECO:0000313" key="9">
    <source>
        <dbReference type="EMBL" id="SDJ85854.1"/>
    </source>
</evidence>
<protein>
    <submittedName>
        <fullName evidence="9">Putative ABC transport system permease protein</fullName>
    </submittedName>
</protein>
<gene>
    <name evidence="9" type="ORF">SAMN05421823_101273</name>
</gene>
<feature type="transmembrane region" description="Helical" evidence="6">
    <location>
        <begin position="280"/>
        <end position="305"/>
    </location>
</feature>
<dbReference type="EMBL" id="FNFO01000001">
    <property type="protein sequence ID" value="SDJ85854.1"/>
    <property type="molecule type" value="Genomic_DNA"/>
</dbReference>
<feature type="domain" description="ABC3 transporter permease C-terminal" evidence="7">
    <location>
        <begin position="679"/>
        <end position="792"/>
    </location>
</feature>
<keyword evidence="3 6" id="KW-0812">Transmembrane</keyword>
<dbReference type="OrthoDB" id="973976at2"/>
<feature type="transmembrane region" description="Helical" evidence="6">
    <location>
        <begin position="373"/>
        <end position="394"/>
    </location>
</feature>
<dbReference type="AlphaFoldDB" id="A0A1G8X603"/>
<organism evidence="9 10">
    <name type="scientific">Catalinimonas alkaloidigena</name>
    <dbReference type="NCBI Taxonomy" id="1075417"/>
    <lineage>
        <taxon>Bacteria</taxon>
        <taxon>Pseudomonadati</taxon>
        <taxon>Bacteroidota</taxon>
        <taxon>Cytophagia</taxon>
        <taxon>Cytophagales</taxon>
        <taxon>Catalimonadaceae</taxon>
        <taxon>Catalinimonas</taxon>
    </lineage>
</organism>
<feature type="transmembrane region" description="Helical" evidence="6">
    <location>
        <begin position="326"/>
        <end position="348"/>
    </location>
</feature>
<dbReference type="InterPro" id="IPR003838">
    <property type="entry name" value="ABC3_permease_C"/>
</dbReference>
<dbReference type="PANTHER" id="PTHR30572">
    <property type="entry name" value="MEMBRANE COMPONENT OF TRANSPORTER-RELATED"/>
    <property type="match status" value="1"/>
</dbReference>
<dbReference type="Pfam" id="PF02687">
    <property type="entry name" value="FtsX"/>
    <property type="match status" value="2"/>
</dbReference>
<dbReference type="Proteomes" id="UP000198510">
    <property type="component" value="Unassembled WGS sequence"/>
</dbReference>
<dbReference type="GO" id="GO:0005886">
    <property type="term" value="C:plasma membrane"/>
    <property type="evidence" value="ECO:0007669"/>
    <property type="project" value="UniProtKB-SubCell"/>
</dbReference>
<evidence type="ECO:0000256" key="5">
    <source>
        <dbReference type="ARBA" id="ARBA00023136"/>
    </source>
</evidence>
<evidence type="ECO:0000313" key="10">
    <source>
        <dbReference type="Proteomes" id="UP000198510"/>
    </source>
</evidence>